<dbReference type="OrthoDB" id="7064156at2"/>
<dbReference type="KEGG" id="rdp:RD2015_2051"/>
<gene>
    <name evidence="2" type="ORF">RD2015_2051</name>
</gene>
<proteinExistence type="predicted"/>
<feature type="compositionally biased region" description="Polar residues" evidence="1">
    <location>
        <begin position="1"/>
        <end position="10"/>
    </location>
</feature>
<feature type="region of interest" description="Disordered" evidence="1">
    <location>
        <begin position="147"/>
        <end position="169"/>
    </location>
</feature>
<dbReference type="PATRIC" id="fig|76731.3.peg.2101"/>
<sequence length="169" mass="18295">MANPTATTPGSDHEPGSKDRPTSFGVYKPVDHLVISFAQAAQAQAARDALRALPLEDADIHAFSDAQMVDQVAQDLKNASPLAAIGQEINLLRAHGELAERGYHFLVVKAKDDAAARRIAETVRAQGAERAQYYGHFIIEEMIDPEAGRPQVAESPDRGLDMHPKPPLP</sequence>
<name>A0A0U3LEI1_9BURK</name>
<evidence type="ECO:0000256" key="1">
    <source>
        <dbReference type="SAM" id="MobiDB-lite"/>
    </source>
</evidence>
<feature type="compositionally biased region" description="Basic and acidic residues" evidence="1">
    <location>
        <begin position="155"/>
        <end position="169"/>
    </location>
</feature>
<feature type="region of interest" description="Disordered" evidence="1">
    <location>
        <begin position="1"/>
        <end position="23"/>
    </location>
</feature>
<accession>A0A0U3LEI1</accession>
<reference evidence="2 3" key="1">
    <citation type="submission" date="2015-12" db="EMBL/GenBank/DDBJ databases">
        <title>Complete genome of Roseateles depolymerans KCTC 42856.</title>
        <authorList>
            <person name="Kim K.M."/>
        </authorList>
    </citation>
    <scope>NUCLEOTIDE SEQUENCE [LARGE SCALE GENOMIC DNA]</scope>
    <source>
        <strain evidence="2 3">KCTC 42856</strain>
    </source>
</reference>
<evidence type="ECO:0000313" key="2">
    <source>
        <dbReference type="EMBL" id="ALV06527.1"/>
    </source>
</evidence>
<protein>
    <submittedName>
        <fullName evidence="2">Uncharacterized protein</fullName>
    </submittedName>
</protein>
<keyword evidence="3" id="KW-1185">Reference proteome</keyword>
<feature type="compositionally biased region" description="Basic and acidic residues" evidence="1">
    <location>
        <begin position="11"/>
        <end position="21"/>
    </location>
</feature>
<dbReference type="EMBL" id="CP013729">
    <property type="protein sequence ID" value="ALV06527.1"/>
    <property type="molecule type" value="Genomic_DNA"/>
</dbReference>
<dbReference type="STRING" id="76731.RD2015_2051"/>
<dbReference type="AlphaFoldDB" id="A0A0U3LEI1"/>
<evidence type="ECO:0000313" key="3">
    <source>
        <dbReference type="Proteomes" id="UP000060699"/>
    </source>
</evidence>
<dbReference type="RefSeq" id="WP_058934790.1">
    <property type="nucleotide sequence ID" value="NZ_CP013729.1"/>
</dbReference>
<organism evidence="2 3">
    <name type="scientific">Roseateles depolymerans</name>
    <dbReference type="NCBI Taxonomy" id="76731"/>
    <lineage>
        <taxon>Bacteria</taxon>
        <taxon>Pseudomonadati</taxon>
        <taxon>Pseudomonadota</taxon>
        <taxon>Betaproteobacteria</taxon>
        <taxon>Burkholderiales</taxon>
        <taxon>Sphaerotilaceae</taxon>
        <taxon>Roseateles</taxon>
    </lineage>
</organism>
<dbReference type="Proteomes" id="UP000060699">
    <property type="component" value="Chromosome"/>
</dbReference>